<keyword evidence="2" id="KW-1185">Reference proteome</keyword>
<comment type="caution">
    <text evidence="1">The sequence shown here is derived from an EMBL/GenBank/DDBJ whole genome shotgun (WGS) entry which is preliminary data.</text>
</comment>
<proteinExistence type="predicted"/>
<reference evidence="1" key="1">
    <citation type="submission" date="2021-06" db="EMBL/GenBank/DDBJ databases">
        <authorList>
            <person name="Kallberg Y."/>
            <person name="Tangrot J."/>
            <person name="Rosling A."/>
        </authorList>
    </citation>
    <scope>NUCLEOTIDE SEQUENCE</scope>
    <source>
        <strain evidence="1">CL356</strain>
    </source>
</reference>
<organism evidence="1 2">
    <name type="scientific">Acaulospora colombiana</name>
    <dbReference type="NCBI Taxonomy" id="27376"/>
    <lineage>
        <taxon>Eukaryota</taxon>
        <taxon>Fungi</taxon>
        <taxon>Fungi incertae sedis</taxon>
        <taxon>Mucoromycota</taxon>
        <taxon>Glomeromycotina</taxon>
        <taxon>Glomeromycetes</taxon>
        <taxon>Diversisporales</taxon>
        <taxon>Acaulosporaceae</taxon>
        <taxon>Acaulospora</taxon>
    </lineage>
</organism>
<feature type="non-terminal residue" evidence="1">
    <location>
        <position position="1"/>
    </location>
</feature>
<protein>
    <submittedName>
        <fullName evidence="1">7805_t:CDS:1</fullName>
    </submittedName>
</protein>
<accession>A0ACA9P812</accession>
<gene>
    <name evidence="1" type="ORF">ACOLOM_LOCUS10015</name>
</gene>
<sequence length="301" mass="33505">DTADSQDPENDLTNIIYDHLPTAEAEVPRETIALGDDSYDEGSGESEYEEEESYIVLDLGTEVTLDMITTNDSLVKNIYNPSTYHFTSFAASNFPVRSPEKDNGEEGSGTQDGDSSSARKVAVGDEGDEGDGNQRSKKEEITYSLIGLDTENPRLRIGNMHFKGEYDESVGTDLIFLQDPDPSNPRQQMLTYDCHTTKKIVFSRVSLQPTNKSMDKDESDKLEDEYSFKGGGNYWDDMSNSSAIEKQCSQEAASVISREDVNDGQENPRVDKGKGKEVDRSGVEEANNRMLVEETNFDDVY</sequence>
<name>A0ACA9P812_9GLOM</name>
<dbReference type="Proteomes" id="UP000789525">
    <property type="component" value="Unassembled WGS sequence"/>
</dbReference>
<dbReference type="EMBL" id="CAJVPT010030820">
    <property type="protein sequence ID" value="CAG8695617.1"/>
    <property type="molecule type" value="Genomic_DNA"/>
</dbReference>
<evidence type="ECO:0000313" key="1">
    <source>
        <dbReference type="EMBL" id="CAG8695617.1"/>
    </source>
</evidence>
<evidence type="ECO:0000313" key="2">
    <source>
        <dbReference type="Proteomes" id="UP000789525"/>
    </source>
</evidence>